<dbReference type="AlphaFoldDB" id="A0A6A5R495"/>
<feature type="compositionally biased region" description="Acidic residues" evidence="2">
    <location>
        <begin position="248"/>
        <end position="261"/>
    </location>
</feature>
<feature type="region of interest" description="Disordered" evidence="2">
    <location>
        <begin position="222"/>
        <end position="261"/>
    </location>
</feature>
<dbReference type="OrthoDB" id="3795464at2759"/>
<evidence type="ECO:0000313" key="4">
    <source>
        <dbReference type="Proteomes" id="UP000800096"/>
    </source>
</evidence>
<keyword evidence="1" id="KW-0175">Coiled coil</keyword>
<sequence length="375" mass="42540">MANPYLVKAIYDQLDDAAGRPQRVQQEASMSIDPPARQGLGSAPSRNILYTPPTLQTLREASIYIANASGKRIKVSPAEELRYAVTKYFPIPGFYYDQAHLPLHFGPDYFKTSGTGAKCTCCWKARHFDRNRLPCRKLCSICRTQEHSGKECPKLFVDVCWWANHGRGKLDPKTPVNPTACERAHLVVAGILKDWKTFDEPIILNLDHPLVKAHYEGKALPQYIDPPPAKEERAQTLGNRKRKVPFDETSDDSVEEGEIVSEDVERQVESIVLNAQQMEEDSLFVPENSPRESDRVAELEEKLAQAKEELGKMEASFKAREKTMARELAQAKDELRKTKAALKGRNWLVEKMVNESQNMSSVWGERARRGREECQ</sequence>
<proteinExistence type="predicted"/>
<feature type="coiled-coil region" evidence="1">
    <location>
        <begin position="261"/>
        <end position="345"/>
    </location>
</feature>
<name>A0A6A5R495_AMPQU</name>
<protein>
    <submittedName>
        <fullName evidence="3">Uncharacterized protein</fullName>
    </submittedName>
</protein>
<accession>A0A6A5R495</accession>
<dbReference type="EMBL" id="ML979132">
    <property type="protein sequence ID" value="KAF1920777.1"/>
    <property type="molecule type" value="Genomic_DNA"/>
</dbReference>
<feature type="region of interest" description="Disordered" evidence="2">
    <location>
        <begin position="20"/>
        <end position="44"/>
    </location>
</feature>
<evidence type="ECO:0000256" key="2">
    <source>
        <dbReference type="SAM" id="MobiDB-lite"/>
    </source>
</evidence>
<evidence type="ECO:0000313" key="3">
    <source>
        <dbReference type="EMBL" id="KAF1920777.1"/>
    </source>
</evidence>
<organism evidence="3 4">
    <name type="scientific">Ampelomyces quisqualis</name>
    <name type="common">Powdery mildew agent</name>
    <dbReference type="NCBI Taxonomy" id="50730"/>
    <lineage>
        <taxon>Eukaryota</taxon>
        <taxon>Fungi</taxon>
        <taxon>Dikarya</taxon>
        <taxon>Ascomycota</taxon>
        <taxon>Pezizomycotina</taxon>
        <taxon>Dothideomycetes</taxon>
        <taxon>Pleosporomycetidae</taxon>
        <taxon>Pleosporales</taxon>
        <taxon>Pleosporineae</taxon>
        <taxon>Phaeosphaeriaceae</taxon>
        <taxon>Ampelomyces</taxon>
    </lineage>
</organism>
<evidence type="ECO:0000256" key="1">
    <source>
        <dbReference type="SAM" id="Coils"/>
    </source>
</evidence>
<gene>
    <name evidence="3" type="ORF">BDU57DRAFT_525776</name>
</gene>
<dbReference type="Proteomes" id="UP000800096">
    <property type="component" value="Unassembled WGS sequence"/>
</dbReference>
<keyword evidence="4" id="KW-1185">Reference proteome</keyword>
<reference evidence="3" key="1">
    <citation type="journal article" date="2020" name="Stud. Mycol.">
        <title>101 Dothideomycetes genomes: a test case for predicting lifestyles and emergence of pathogens.</title>
        <authorList>
            <person name="Haridas S."/>
            <person name="Albert R."/>
            <person name="Binder M."/>
            <person name="Bloem J."/>
            <person name="Labutti K."/>
            <person name="Salamov A."/>
            <person name="Andreopoulos B."/>
            <person name="Baker S."/>
            <person name="Barry K."/>
            <person name="Bills G."/>
            <person name="Bluhm B."/>
            <person name="Cannon C."/>
            <person name="Castanera R."/>
            <person name="Culley D."/>
            <person name="Daum C."/>
            <person name="Ezra D."/>
            <person name="Gonzalez J."/>
            <person name="Henrissat B."/>
            <person name="Kuo A."/>
            <person name="Liang C."/>
            <person name="Lipzen A."/>
            <person name="Lutzoni F."/>
            <person name="Magnuson J."/>
            <person name="Mondo S."/>
            <person name="Nolan M."/>
            <person name="Ohm R."/>
            <person name="Pangilinan J."/>
            <person name="Park H.-J."/>
            <person name="Ramirez L."/>
            <person name="Alfaro M."/>
            <person name="Sun H."/>
            <person name="Tritt A."/>
            <person name="Yoshinaga Y."/>
            <person name="Zwiers L.-H."/>
            <person name="Turgeon B."/>
            <person name="Goodwin S."/>
            <person name="Spatafora J."/>
            <person name="Crous P."/>
            <person name="Grigoriev I."/>
        </authorList>
    </citation>
    <scope>NUCLEOTIDE SEQUENCE</scope>
    <source>
        <strain evidence="3">HMLAC05119</strain>
    </source>
</reference>